<evidence type="ECO:0000256" key="4">
    <source>
        <dbReference type="ARBA" id="ARBA00022679"/>
    </source>
</evidence>
<evidence type="ECO:0000313" key="11">
    <source>
        <dbReference type="EMBL" id="VVE42455.1"/>
    </source>
</evidence>
<dbReference type="InterPro" id="IPR050680">
    <property type="entry name" value="YpeA/RimI_acetyltransf"/>
</dbReference>
<organism evidence="11 12">
    <name type="scientific">Pandoraea fibrosis</name>
    <dbReference type="NCBI Taxonomy" id="1891094"/>
    <lineage>
        <taxon>Bacteria</taxon>
        <taxon>Pseudomonadati</taxon>
        <taxon>Pseudomonadota</taxon>
        <taxon>Betaproteobacteria</taxon>
        <taxon>Burkholderiales</taxon>
        <taxon>Burkholderiaceae</taxon>
        <taxon>Pandoraea</taxon>
    </lineage>
</organism>
<dbReference type="GO" id="GO:0047663">
    <property type="term" value="F:aminoglycoside 6'-N-acetyltransferase activity"/>
    <property type="evidence" value="ECO:0007669"/>
    <property type="project" value="UniProtKB-EC"/>
</dbReference>
<gene>
    <name evidence="11" type="ORF">PFI31113_04203</name>
</gene>
<dbReference type="Pfam" id="PF00583">
    <property type="entry name" value="Acetyltransf_1"/>
    <property type="match status" value="1"/>
</dbReference>
<evidence type="ECO:0000256" key="5">
    <source>
        <dbReference type="ARBA" id="ARBA00023251"/>
    </source>
</evidence>
<keyword evidence="4 9" id="KW-0808">Transferase</keyword>
<comment type="function">
    <text evidence="9">Catalyzes the transfer of an acetyl group from acetyl-CoA to the 6'-amino group of aminoglycoside molecules conferring resistance to antibiotics containing the purpurosamine ring.</text>
</comment>
<reference evidence="11 12" key="1">
    <citation type="submission" date="2019-08" db="EMBL/GenBank/DDBJ databases">
        <authorList>
            <person name="Peeters C."/>
        </authorList>
    </citation>
    <scope>NUCLEOTIDE SEQUENCE [LARGE SCALE GENOMIC DNA]</scope>
    <source>
        <strain evidence="11 12">LMG 31113</strain>
    </source>
</reference>
<dbReference type="RefSeq" id="WP_150600752.1">
    <property type="nucleotide sequence ID" value="NZ_CABPRW010000012.1"/>
</dbReference>
<name>A0A5E4Y2C6_9BURK</name>
<accession>A0A5E4Y2C6</accession>
<dbReference type="InterPro" id="IPR016181">
    <property type="entry name" value="Acyl_CoA_acyltransferase"/>
</dbReference>
<comment type="subunit">
    <text evidence="1 9">Homodimer.</text>
</comment>
<keyword evidence="5 9" id="KW-0046">Antibiotic resistance</keyword>
<evidence type="ECO:0000313" key="12">
    <source>
        <dbReference type="Proteomes" id="UP000382577"/>
    </source>
</evidence>
<dbReference type="PANTHER" id="PTHR43420:SF51">
    <property type="entry name" value="PEPTIDYL-LYSINE N-ACETYLTRANSFERASE YIAC"/>
    <property type="match status" value="1"/>
</dbReference>
<evidence type="ECO:0000256" key="1">
    <source>
        <dbReference type="ARBA" id="ARBA00011738"/>
    </source>
</evidence>
<evidence type="ECO:0000256" key="7">
    <source>
        <dbReference type="ARBA" id="ARBA00029660"/>
    </source>
</evidence>
<dbReference type="PANTHER" id="PTHR43420">
    <property type="entry name" value="ACETYLTRANSFERASE"/>
    <property type="match status" value="1"/>
</dbReference>
<dbReference type="PIRSF" id="PIRSF000452">
    <property type="entry name" value="6-N-acetyltransf"/>
    <property type="match status" value="1"/>
</dbReference>
<evidence type="ECO:0000256" key="2">
    <source>
        <dbReference type="ARBA" id="ARBA00012888"/>
    </source>
</evidence>
<dbReference type="NCBIfam" id="NF043067">
    <property type="entry name" value="AAC_6p_group_E"/>
    <property type="match status" value="1"/>
</dbReference>
<dbReference type="PROSITE" id="PS51186">
    <property type="entry name" value="GNAT"/>
    <property type="match status" value="1"/>
</dbReference>
<dbReference type="EC" id="2.3.1.82" evidence="2 9"/>
<dbReference type="InterPro" id="IPR024170">
    <property type="entry name" value="Aminoglycoside_N6-AcTrfrase"/>
</dbReference>
<proteinExistence type="predicted"/>
<dbReference type="Gene3D" id="3.40.630.30">
    <property type="match status" value="1"/>
</dbReference>
<dbReference type="OrthoDB" id="118633at2"/>
<dbReference type="InterPro" id="IPR000182">
    <property type="entry name" value="GNAT_dom"/>
</dbReference>
<evidence type="ECO:0000256" key="6">
    <source>
        <dbReference type="ARBA" id="ARBA00023315"/>
    </source>
</evidence>
<evidence type="ECO:0000256" key="8">
    <source>
        <dbReference type="ARBA" id="ARBA00048923"/>
    </source>
</evidence>
<evidence type="ECO:0000256" key="9">
    <source>
        <dbReference type="PIRNR" id="PIRNR000452"/>
    </source>
</evidence>
<feature type="domain" description="N-acetyltransferase" evidence="10">
    <location>
        <begin position="6"/>
        <end position="158"/>
    </location>
</feature>
<keyword evidence="6 9" id="KW-0012">Acyltransferase</keyword>
<dbReference type="EMBL" id="CABPRW010000012">
    <property type="protein sequence ID" value="VVE42455.1"/>
    <property type="molecule type" value="Genomic_DNA"/>
</dbReference>
<dbReference type="SUPFAM" id="SSF55729">
    <property type="entry name" value="Acyl-CoA N-acyltransferases (Nat)"/>
    <property type="match status" value="1"/>
</dbReference>
<evidence type="ECO:0000259" key="10">
    <source>
        <dbReference type="PROSITE" id="PS51186"/>
    </source>
</evidence>
<evidence type="ECO:0000256" key="3">
    <source>
        <dbReference type="ARBA" id="ARBA00017677"/>
    </source>
</evidence>
<dbReference type="Proteomes" id="UP000382577">
    <property type="component" value="Unassembled WGS sequence"/>
</dbReference>
<dbReference type="CDD" id="cd04301">
    <property type="entry name" value="NAT_SF"/>
    <property type="match status" value="1"/>
</dbReference>
<protein>
    <recommendedName>
        <fullName evidence="3 9">Aminoglycoside N(6')-acetyltransferase type 1</fullName>
        <ecNumber evidence="2 9">2.3.1.82</ecNumber>
    </recommendedName>
    <alternativeName>
        <fullName evidence="7 9">Aminoglycoside resistance protein</fullName>
    </alternativeName>
</protein>
<dbReference type="GO" id="GO:0046677">
    <property type="term" value="P:response to antibiotic"/>
    <property type="evidence" value="ECO:0007669"/>
    <property type="project" value="UniProtKB-KW"/>
</dbReference>
<sequence>MTSTTYSVQPIGADDIPSWRALRHCLWPQASAAEHEREMAETLSSPERYATFIAFSTAKAALGFAEASIRHDYVNGCDTSPVLFLEGIYVVPEARRQGVAKALFEYVEQWGALHACEEFASDTDVRNDGVQALHRALGFEETERVVFFRKRTSKAALG</sequence>
<comment type="catalytic activity">
    <reaction evidence="8 9">
        <text>kanamycin B + acetyl-CoA = N(6')-acetylkanamycin B + CoA + H(+)</text>
        <dbReference type="Rhea" id="RHEA:16449"/>
        <dbReference type="ChEBI" id="CHEBI:15378"/>
        <dbReference type="ChEBI" id="CHEBI:57287"/>
        <dbReference type="ChEBI" id="CHEBI:57288"/>
        <dbReference type="ChEBI" id="CHEBI:58390"/>
        <dbReference type="ChEBI" id="CHEBI:58549"/>
        <dbReference type="EC" id="2.3.1.82"/>
    </reaction>
</comment>
<dbReference type="AlphaFoldDB" id="A0A5E4Y2C6"/>